<evidence type="ECO:0000256" key="4">
    <source>
        <dbReference type="ARBA" id="ARBA00022801"/>
    </source>
</evidence>
<evidence type="ECO:0000313" key="20">
    <source>
        <dbReference type="Proteomes" id="UP001138921"/>
    </source>
</evidence>
<dbReference type="InterPro" id="IPR014016">
    <property type="entry name" value="UvrD-like_ATP-bd"/>
</dbReference>
<feature type="binding site" evidence="15">
    <location>
        <begin position="29"/>
        <end position="36"/>
    </location>
    <ligand>
        <name>ATP</name>
        <dbReference type="ChEBI" id="CHEBI:30616"/>
    </ligand>
</feature>
<dbReference type="PANTHER" id="PTHR11070:SF2">
    <property type="entry name" value="ATP-DEPENDENT DNA HELICASE SRS2"/>
    <property type="match status" value="1"/>
</dbReference>
<protein>
    <recommendedName>
        <fullName evidence="12">DNA 3'-5' helicase</fullName>
        <ecNumber evidence="12">5.6.2.4</ecNumber>
    </recommendedName>
    <alternativeName>
        <fullName evidence="13">DNA 3'-5' helicase II</fullName>
    </alternativeName>
</protein>
<evidence type="ECO:0000313" key="19">
    <source>
        <dbReference type="EMBL" id="MBT1159137.1"/>
    </source>
</evidence>
<dbReference type="PROSITE" id="PS51217">
    <property type="entry name" value="UVRD_HELICASE_CTER"/>
    <property type="match status" value="1"/>
</dbReference>
<comment type="catalytic activity">
    <reaction evidence="14">
        <text>ATP + H2O = ADP + phosphate + H(+)</text>
        <dbReference type="Rhea" id="RHEA:13065"/>
        <dbReference type="ChEBI" id="CHEBI:15377"/>
        <dbReference type="ChEBI" id="CHEBI:15378"/>
        <dbReference type="ChEBI" id="CHEBI:30616"/>
        <dbReference type="ChEBI" id="CHEBI:43474"/>
        <dbReference type="ChEBI" id="CHEBI:456216"/>
        <dbReference type="EC" id="5.6.2.4"/>
    </reaction>
</comment>
<dbReference type="Gene3D" id="3.40.50.300">
    <property type="entry name" value="P-loop containing nucleotide triphosphate hydrolases"/>
    <property type="match status" value="4"/>
</dbReference>
<dbReference type="RefSeq" id="WP_214392997.1">
    <property type="nucleotide sequence ID" value="NZ_JAFLWW010000010.1"/>
</dbReference>
<comment type="catalytic activity">
    <reaction evidence="11">
        <text>Couples ATP hydrolysis with the unwinding of duplex DNA by translocating in the 3'-5' direction.</text>
        <dbReference type="EC" id="5.6.2.4"/>
    </reaction>
</comment>
<dbReference type="InterPro" id="IPR038726">
    <property type="entry name" value="PDDEXK_AddAB-type"/>
</dbReference>
<dbReference type="GO" id="GO:0004527">
    <property type="term" value="F:exonuclease activity"/>
    <property type="evidence" value="ECO:0007669"/>
    <property type="project" value="UniProtKB-KW"/>
</dbReference>
<dbReference type="GO" id="GO:0000725">
    <property type="term" value="P:recombinational repair"/>
    <property type="evidence" value="ECO:0007669"/>
    <property type="project" value="TreeGrafter"/>
</dbReference>
<dbReference type="Pfam" id="PF13361">
    <property type="entry name" value="UvrD_C"/>
    <property type="match status" value="1"/>
</dbReference>
<dbReference type="GO" id="GO:0005524">
    <property type="term" value="F:ATP binding"/>
    <property type="evidence" value="ECO:0007669"/>
    <property type="project" value="UniProtKB-UniRule"/>
</dbReference>
<keyword evidence="5 15" id="KW-0347">Helicase</keyword>
<evidence type="ECO:0000256" key="6">
    <source>
        <dbReference type="ARBA" id="ARBA00022839"/>
    </source>
</evidence>
<dbReference type="Proteomes" id="UP001138921">
    <property type="component" value="Unassembled WGS sequence"/>
</dbReference>
<sequence length="1178" mass="129533">MKKAFSVPTETAERQTRASDPANSVWVSANAGSGKTHVLSQRVMRLLLRGTDPSKILCLTYTRAAAANMSNRVFANLSEWTMLPDAELAERITALDGVRPDAAKLRRARRLFAEALETPGGLKIQTIHAFCESVLHQFPLEANIAAHFEMLDSQMEATLFATARRDMVTGAGEHNPELAEAFAKVLERGGEAGLDALLAEIVRKRDGLRAFIAQVQDFSWPFGALYEEFGFSPDDSAEAIAASIWPLSGFEPAFFNAFAAAAEATDARSVLNNILPYARLAYAEADPIRRLSLLTDAFLKADGDPYNPSSAFKKALLDRLPDLPERYAATATAIIDAADRLAHFRMLEATCAALTIADWLIARYERLKTGRGFLDFNDLITRTVNLLARPDAGPWVQYKLDKGIDHILLDEAQDTSPNQWEVVKRLAEEFFSGFSARDNVHRTVFAVGDEKQSIYSFQGAAPESFDNSKHEFAGRIRDANARFEDVTLTWSFRSTDDVLSAVDRVFEDTSVRRGVTRAPEPPSHKAIRAGAAGYAEVWPSVGADAVDEPDDWRKPIDHAHAPAVVVAEQVAATIRKWLDEREVIEGTGKRLRAGDVMVLVRKRDRFVHALSRALKRRDIPVAGADRLSLPGHIAVKDLIALGRFLIQPEDDLSLAAVLRSPVFGLSEDALFALAAGRGAGRSLIASLRDHAETDSGFKAVADQLEAWATEAAFRPIFEFYSGVLSGGRGRDGVRKKMISRLGQEAGDILDEFLNFCLVEERTGLPGLESFLSTLENAGPEIKREMDQTRDEVRIMTVHAAKGLEAPVVFLVDSGSAPFSDQHLPRLMPFVPRERHWQGKGYLWRAGADVANAFSKGASALAKDLADDEYRRLLYVGMTRAEDRLIVCGYHGKRQPGLNTWHSIVSRALSVAPESEERSHPVISDRIVHRFRVTPLPRTPLSTAEADAGERSVVEPLPENLYAAPPPFEDLPRPLSPSGASALIDETREPLISGRSPVLDTELEPGFAIARGLALHRLLQMLPRLVREDRMAAAERYLARVGQDWQPLDRSAAVASVLAILDDPYFQPLFSPASRAEISVMGSLNVRGKPRSVSGKIDRLAVTDNEVLIVDYKTNSTPPKSFEEVPQAYVVQLALYRALLQPLYPGKAVSAALLFTEAPRLIPVPVEAMAHALARLTEA</sequence>
<keyword evidence="8" id="KW-0238">DNA-binding</keyword>
<keyword evidence="9" id="KW-0234">DNA repair</keyword>
<dbReference type="EMBL" id="JAFLWW010000010">
    <property type="protein sequence ID" value="MBT1159137.1"/>
    <property type="molecule type" value="Genomic_DNA"/>
</dbReference>
<dbReference type="Gene3D" id="1.10.486.10">
    <property type="entry name" value="PCRA, domain 4"/>
    <property type="match status" value="1"/>
</dbReference>
<dbReference type="GO" id="GO:0043138">
    <property type="term" value="F:3'-5' DNA helicase activity"/>
    <property type="evidence" value="ECO:0007669"/>
    <property type="project" value="UniProtKB-EC"/>
</dbReference>
<comment type="caution">
    <text evidence="19">The sequence shown here is derived from an EMBL/GenBank/DDBJ whole genome shotgun (WGS) entry which is preliminary data.</text>
</comment>
<keyword evidence="10" id="KW-0413">Isomerase</keyword>
<gene>
    <name evidence="19" type="primary">addA</name>
    <name evidence="19" type="ORF">J1C56_26515</name>
</gene>
<keyword evidence="20" id="KW-1185">Reference proteome</keyword>
<dbReference type="PANTHER" id="PTHR11070">
    <property type="entry name" value="UVRD / RECB / PCRA DNA HELICASE FAMILY MEMBER"/>
    <property type="match status" value="1"/>
</dbReference>
<dbReference type="EC" id="5.6.2.4" evidence="12"/>
<evidence type="ECO:0000256" key="12">
    <source>
        <dbReference type="ARBA" id="ARBA00034808"/>
    </source>
</evidence>
<evidence type="ECO:0000256" key="1">
    <source>
        <dbReference type="ARBA" id="ARBA00022722"/>
    </source>
</evidence>
<dbReference type="NCBIfam" id="TIGR02784">
    <property type="entry name" value="addA_alphas"/>
    <property type="match status" value="1"/>
</dbReference>
<dbReference type="GO" id="GO:0003677">
    <property type="term" value="F:DNA binding"/>
    <property type="evidence" value="ECO:0007669"/>
    <property type="project" value="UniProtKB-KW"/>
</dbReference>
<keyword evidence="1" id="KW-0540">Nuclease</keyword>
<evidence type="ECO:0000259" key="17">
    <source>
        <dbReference type="PROSITE" id="PS51198"/>
    </source>
</evidence>
<evidence type="ECO:0000256" key="2">
    <source>
        <dbReference type="ARBA" id="ARBA00022741"/>
    </source>
</evidence>
<evidence type="ECO:0000256" key="8">
    <source>
        <dbReference type="ARBA" id="ARBA00023125"/>
    </source>
</evidence>
<evidence type="ECO:0000256" key="13">
    <source>
        <dbReference type="ARBA" id="ARBA00034923"/>
    </source>
</evidence>
<name>A0A9X1D7D2_9HYPH</name>
<keyword evidence="3" id="KW-0227">DNA damage</keyword>
<evidence type="ECO:0000256" key="16">
    <source>
        <dbReference type="SAM" id="MobiDB-lite"/>
    </source>
</evidence>
<dbReference type="GO" id="GO:0005829">
    <property type="term" value="C:cytosol"/>
    <property type="evidence" value="ECO:0007669"/>
    <property type="project" value="TreeGrafter"/>
</dbReference>
<dbReference type="Pfam" id="PF12705">
    <property type="entry name" value="PDDEXK_1"/>
    <property type="match status" value="1"/>
</dbReference>
<evidence type="ECO:0000256" key="5">
    <source>
        <dbReference type="ARBA" id="ARBA00022806"/>
    </source>
</evidence>
<keyword evidence="6" id="KW-0269">Exonuclease</keyword>
<dbReference type="AlphaFoldDB" id="A0A9X1D7D2"/>
<dbReference type="SUPFAM" id="SSF52980">
    <property type="entry name" value="Restriction endonuclease-like"/>
    <property type="match status" value="1"/>
</dbReference>
<dbReference type="InterPro" id="IPR014151">
    <property type="entry name" value="DNA_helicase_AddA"/>
</dbReference>
<keyword evidence="4 15" id="KW-0378">Hydrolase</keyword>
<reference evidence="19" key="1">
    <citation type="journal article" date="2021" name="Microorganisms">
        <title>Phylogenomic Reconstruction and Metabolic Potential of the Genus Aminobacter.</title>
        <authorList>
            <person name="Artuso I."/>
            <person name="Turrini P."/>
            <person name="Pirolo M."/>
            <person name="Lugli G.A."/>
            <person name="Ventura M."/>
            <person name="Visca P."/>
        </authorList>
    </citation>
    <scope>NUCLEOTIDE SEQUENCE</scope>
    <source>
        <strain evidence="19">LMG 26462</strain>
    </source>
</reference>
<evidence type="ECO:0000259" key="18">
    <source>
        <dbReference type="PROSITE" id="PS51217"/>
    </source>
</evidence>
<reference evidence="19" key="2">
    <citation type="submission" date="2021-03" db="EMBL/GenBank/DDBJ databases">
        <authorList>
            <person name="Artuso I."/>
            <person name="Turrini P."/>
            <person name="Pirolo M."/>
            <person name="Lugli G.A."/>
            <person name="Ventura M."/>
            <person name="Visca P."/>
        </authorList>
    </citation>
    <scope>NUCLEOTIDE SEQUENCE</scope>
    <source>
        <strain evidence="19">LMG 26462</strain>
    </source>
</reference>
<dbReference type="InterPro" id="IPR011335">
    <property type="entry name" value="Restrct_endonuc-II-like"/>
</dbReference>
<accession>A0A9X1D7D2</accession>
<evidence type="ECO:0000256" key="10">
    <source>
        <dbReference type="ARBA" id="ARBA00023235"/>
    </source>
</evidence>
<dbReference type="Pfam" id="PF00580">
    <property type="entry name" value="UvrD-helicase"/>
    <property type="match status" value="1"/>
</dbReference>
<dbReference type="InterPro" id="IPR014017">
    <property type="entry name" value="DNA_helicase_UvrD-like_C"/>
</dbReference>
<dbReference type="InterPro" id="IPR011604">
    <property type="entry name" value="PDDEXK-like_dom_sf"/>
</dbReference>
<dbReference type="SUPFAM" id="SSF52540">
    <property type="entry name" value="P-loop containing nucleoside triphosphate hydrolases"/>
    <property type="match status" value="1"/>
</dbReference>
<dbReference type="InterPro" id="IPR000212">
    <property type="entry name" value="DNA_helicase_UvrD/REP"/>
</dbReference>
<dbReference type="InterPro" id="IPR027417">
    <property type="entry name" value="P-loop_NTPase"/>
</dbReference>
<feature type="domain" description="UvrD-like helicase C-terminal" evidence="18">
    <location>
        <begin position="525"/>
        <end position="802"/>
    </location>
</feature>
<evidence type="ECO:0000256" key="14">
    <source>
        <dbReference type="ARBA" id="ARBA00048988"/>
    </source>
</evidence>
<evidence type="ECO:0000256" key="3">
    <source>
        <dbReference type="ARBA" id="ARBA00022763"/>
    </source>
</evidence>
<evidence type="ECO:0000256" key="7">
    <source>
        <dbReference type="ARBA" id="ARBA00022840"/>
    </source>
</evidence>
<evidence type="ECO:0000256" key="9">
    <source>
        <dbReference type="ARBA" id="ARBA00023204"/>
    </source>
</evidence>
<dbReference type="PROSITE" id="PS51198">
    <property type="entry name" value="UVRD_HELICASE_ATP_BIND"/>
    <property type="match status" value="1"/>
</dbReference>
<keyword evidence="7 15" id="KW-0067">ATP-binding</keyword>
<keyword evidence="2 15" id="KW-0547">Nucleotide-binding</keyword>
<organism evidence="19 20">
    <name type="scientific">Aminobacter anthyllidis</name>
    <dbReference type="NCBI Taxonomy" id="1035067"/>
    <lineage>
        <taxon>Bacteria</taxon>
        <taxon>Pseudomonadati</taxon>
        <taxon>Pseudomonadota</taxon>
        <taxon>Alphaproteobacteria</taxon>
        <taxon>Hyphomicrobiales</taxon>
        <taxon>Phyllobacteriaceae</taxon>
        <taxon>Aminobacter</taxon>
    </lineage>
</organism>
<feature type="domain" description="UvrD-like helicase ATP-binding" evidence="17">
    <location>
        <begin position="8"/>
        <end position="495"/>
    </location>
</feature>
<evidence type="ECO:0000256" key="11">
    <source>
        <dbReference type="ARBA" id="ARBA00034617"/>
    </source>
</evidence>
<dbReference type="Gene3D" id="3.90.320.10">
    <property type="match status" value="1"/>
</dbReference>
<proteinExistence type="predicted"/>
<dbReference type="GO" id="GO:0033202">
    <property type="term" value="C:DNA helicase complex"/>
    <property type="evidence" value="ECO:0007669"/>
    <property type="project" value="TreeGrafter"/>
</dbReference>
<evidence type="ECO:0000256" key="15">
    <source>
        <dbReference type="PROSITE-ProRule" id="PRU00560"/>
    </source>
</evidence>
<feature type="region of interest" description="Disordered" evidence="16">
    <location>
        <begin position="1"/>
        <end position="20"/>
    </location>
</feature>